<accession>A0AB35IP79</accession>
<evidence type="ECO:0000313" key="2">
    <source>
        <dbReference type="EMBL" id="MDB7084876.1"/>
    </source>
</evidence>
<dbReference type="RefSeq" id="WP_009009729.1">
    <property type="nucleotide sequence ID" value="NZ_JAQLKE010000026.1"/>
</dbReference>
<comment type="caution">
    <text evidence="2">The sequence shown here is derived from an EMBL/GenBank/DDBJ whole genome shotgun (WGS) entry which is preliminary data.</text>
</comment>
<gene>
    <name evidence="2" type="ORF">PM738_13780</name>
</gene>
<dbReference type="InterPro" id="IPR011256">
    <property type="entry name" value="Reg_factor_effector_dom_sf"/>
</dbReference>
<dbReference type="EMBL" id="JAQLKE010000026">
    <property type="protein sequence ID" value="MDB7084876.1"/>
    <property type="molecule type" value="Genomic_DNA"/>
</dbReference>
<dbReference type="Gene3D" id="3.20.80.10">
    <property type="entry name" value="Regulatory factor, effector binding domain"/>
    <property type="match status" value="1"/>
</dbReference>
<dbReference type="InterPro" id="IPR029441">
    <property type="entry name" value="Cass2"/>
</dbReference>
<sequence>MNFIKKIQQTEDTVFNNNIEFGVSHSANPDNGTFLYFAGGMVLSTDVCPRNMVQHALLAGEYIVCRIEAESFEELVTTALNQANKYLFETWLPNHKLVTEPFMAEKYYKENAEFSHMGIWVIPVEVGITEKELSYTNGNEIENL</sequence>
<dbReference type="Proteomes" id="UP001211987">
    <property type="component" value="Unassembled WGS sequence"/>
</dbReference>
<protein>
    <submittedName>
        <fullName evidence="2">GyrI-like domain-containing protein</fullName>
    </submittedName>
</protein>
<name>A0AB35IP79_9FIRM</name>
<evidence type="ECO:0000313" key="3">
    <source>
        <dbReference type="Proteomes" id="UP001211987"/>
    </source>
</evidence>
<reference evidence="2" key="1">
    <citation type="submission" date="2023-01" db="EMBL/GenBank/DDBJ databases">
        <title>Human gut microbiome strain richness.</title>
        <authorList>
            <person name="Chen-Liaw A."/>
        </authorList>
    </citation>
    <scope>NUCLEOTIDE SEQUENCE</scope>
    <source>
        <strain evidence="2">1001217st2_G6_1001217B_191108</strain>
    </source>
</reference>
<organism evidence="2 3">
    <name type="scientific">Thomasclavelia ramosa</name>
    <dbReference type="NCBI Taxonomy" id="1547"/>
    <lineage>
        <taxon>Bacteria</taxon>
        <taxon>Bacillati</taxon>
        <taxon>Bacillota</taxon>
        <taxon>Erysipelotrichia</taxon>
        <taxon>Erysipelotrichales</taxon>
        <taxon>Coprobacillaceae</taxon>
        <taxon>Thomasclavelia</taxon>
    </lineage>
</organism>
<evidence type="ECO:0000259" key="1">
    <source>
        <dbReference type="Pfam" id="PF14526"/>
    </source>
</evidence>
<feature type="domain" description="Integron-associated effector binding protein" evidence="1">
    <location>
        <begin position="11"/>
        <end position="121"/>
    </location>
</feature>
<dbReference type="SUPFAM" id="SSF55136">
    <property type="entry name" value="Probable bacterial effector-binding domain"/>
    <property type="match status" value="1"/>
</dbReference>
<dbReference type="Pfam" id="PF14526">
    <property type="entry name" value="Cass2"/>
    <property type="match status" value="1"/>
</dbReference>
<dbReference type="AlphaFoldDB" id="A0AB35IP79"/>
<proteinExistence type="predicted"/>